<sequence length="203" mass="22180">MRLDRQWYQRAGLRARASLVSPPTRFQDWTMSELTILHDAIAATIKAAMPAVRAVEAFPETPDGLARPAIVFAITAMDPAADPGDGRSCVRATFEASMLVDANLPGAALQAVELAAQMADLLHCQHWNLDFVEGTSSVRAKPADATSESWRKKAWTVQWQQLVYLGQEQWPWANQGPGSLLFGFAPDTGAGHEDGYFSPEQLA</sequence>
<protein>
    <recommendedName>
        <fullName evidence="3">Phage protein</fullName>
    </recommendedName>
</protein>
<dbReference type="Proteomes" id="UP001237292">
    <property type="component" value="Chromosome"/>
</dbReference>
<proteinExistence type="predicted"/>
<dbReference type="RefSeq" id="WP_282878753.1">
    <property type="nucleotide sequence ID" value="NZ_CP133164.1"/>
</dbReference>
<evidence type="ECO:0000313" key="2">
    <source>
        <dbReference type="Proteomes" id="UP001237292"/>
    </source>
</evidence>
<evidence type="ECO:0000313" key="1">
    <source>
        <dbReference type="EMBL" id="WMN18963.1"/>
    </source>
</evidence>
<dbReference type="EMBL" id="CP133164">
    <property type="protein sequence ID" value="WMN18963.1"/>
    <property type="molecule type" value="Genomic_DNA"/>
</dbReference>
<organism evidence="1 2">
    <name type="scientific">Pseudomonas piscis</name>
    <dbReference type="NCBI Taxonomy" id="2614538"/>
    <lineage>
        <taxon>Bacteria</taxon>
        <taxon>Pseudomonadati</taxon>
        <taxon>Pseudomonadota</taxon>
        <taxon>Gammaproteobacteria</taxon>
        <taxon>Pseudomonadales</taxon>
        <taxon>Pseudomonadaceae</taxon>
        <taxon>Pseudomonas</taxon>
    </lineage>
</organism>
<reference evidence="1 2" key="1">
    <citation type="journal article" date="2023" name="Access Microbiol">
        <title>The genome of a steinernematid-associated Pseudomonas piscis bacterium encodes the biosynthesis of insect toxins.</title>
        <authorList>
            <person name="Awori R.M."/>
            <person name="Hendre P."/>
            <person name="Amugune N.O."/>
        </authorList>
    </citation>
    <scope>NUCLEOTIDE SEQUENCE [LARGE SCALE GENOMIC DNA]</scope>
    <source>
        <strain evidence="1 2">75</strain>
    </source>
</reference>
<accession>A0ABY9NM52</accession>
<name>A0ABY9NM52_9PSED</name>
<keyword evidence="2" id="KW-1185">Reference proteome</keyword>
<evidence type="ECO:0008006" key="3">
    <source>
        <dbReference type="Google" id="ProtNLM"/>
    </source>
</evidence>
<gene>
    <name evidence="1" type="ORF">QL104_06025</name>
</gene>